<dbReference type="Pfam" id="PF07896">
    <property type="entry name" value="DUF1674"/>
    <property type="match status" value="1"/>
</dbReference>
<feature type="compositionally biased region" description="Low complexity" evidence="3">
    <location>
        <begin position="64"/>
        <end position="76"/>
    </location>
</feature>
<dbReference type="GO" id="GO:0005739">
    <property type="term" value="C:mitochondrion"/>
    <property type="evidence" value="ECO:0007669"/>
    <property type="project" value="TreeGrafter"/>
</dbReference>
<comment type="similarity">
    <text evidence="1">Belongs to the SDHAF4 family.</text>
</comment>
<evidence type="ECO:0000313" key="5">
    <source>
        <dbReference type="Proteomes" id="UP000311382"/>
    </source>
</evidence>
<feature type="region of interest" description="Disordered" evidence="3">
    <location>
        <begin position="19"/>
        <end position="162"/>
    </location>
</feature>
<feature type="compositionally biased region" description="Basic and acidic residues" evidence="3">
    <location>
        <begin position="110"/>
        <end position="129"/>
    </location>
</feature>
<sequence>MLHTARTVTHTLARCTCGPRSLAASSSSSASHGIIATPPPSFARGTRSLRTTAALSSLFPPPSSSGSSSNGGSNFSRPAPPALPPHLQREFDELVKRAQTPAAKGVDLSGLKEGEEMHPDLVRRPKPEFEGDENPSTGERGGPKREPLVHGDWAYGGKVTDF</sequence>
<dbReference type="AlphaFoldDB" id="A0A5C5G4R5"/>
<dbReference type="GO" id="GO:0034553">
    <property type="term" value="P:mitochondrial respiratory chain complex II assembly"/>
    <property type="evidence" value="ECO:0007669"/>
    <property type="project" value="TreeGrafter"/>
</dbReference>
<protein>
    <recommendedName>
        <fullName evidence="2">Succinate dehydrogenase assembly factor 4, mitochondrial</fullName>
    </recommendedName>
</protein>
<dbReference type="PANTHER" id="PTHR28524">
    <property type="entry name" value="SUCCINATE DEHYDROGENASE ASSEMBLY FACTOR 4, MITOCHONDRIAL"/>
    <property type="match status" value="1"/>
</dbReference>
<keyword evidence="5" id="KW-1185">Reference proteome</keyword>
<evidence type="ECO:0000256" key="1">
    <source>
        <dbReference type="ARBA" id="ARBA00005701"/>
    </source>
</evidence>
<feature type="compositionally biased region" description="Basic and acidic residues" evidence="3">
    <location>
        <begin position="87"/>
        <end position="96"/>
    </location>
</feature>
<dbReference type="OrthoDB" id="201362at2759"/>
<comment type="caution">
    <text evidence="4">The sequence shown here is derived from an EMBL/GenBank/DDBJ whole genome shotgun (WGS) entry which is preliminary data.</text>
</comment>
<proteinExistence type="inferred from homology"/>
<feature type="compositionally biased region" description="Low complexity" evidence="3">
    <location>
        <begin position="21"/>
        <end position="31"/>
    </location>
</feature>
<gene>
    <name evidence="4" type="ORF">DMC30DRAFT_388281</name>
</gene>
<evidence type="ECO:0000256" key="2">
    <source>
        <dbReference type="ARBA" id="ARBA00022170"/>
    </source>
</evidence>
<dbReference type="PANTHER" id="PTHR28524:SF3">
    <property type="entry name" value="SUCCINATE DEHYDROGENASE ASSEMBLY FACTOR 4, MITOCHONDRIAL"/>
    <property type="match status" value="1"/>
</dbReference>
<dbReference type="EMBL" id="SOZI01000006">
    <property type="protein sequence ID" value="TNY23975.1"/>
    <property type="molecule type" value="Genomic_DNA"/>
</dbReference>
<name>A0A5C5G4R5_9BASI</name>
<organism evidence="4 5">
    <name type="scientific">Rhodotorula diobovata</name>
    <dbReference type="NCBI Taxonomy" id="5288"/>
    <lineage>
        <taxon>Eukaryota</taxon>
        <taxon>Fungi</taxon>
        <taxon>Dikarya</taxon>
        <taxon>Basidiomycota</taxon>
        <taxon>Pucciniomycotina</taxon>
        <taxon>Microbotryomycetes</taxon>
        <taxon>Sporidiobolales</taxon>
        <taxon>Sporidiobolaceae</taxon>
        <taxon>Rhodotorula</taxon>
    </lineage>
</organism>
<reference evidence="4 5" key="1">
    <citation type="submission" date="2019-03" db="EMBL/GenBank/DDBJ databases">
        <title>Rhodosporidium diobovatum UCD-FST 08-225 genome sequencing, assembly, and annotation.</title>
        <authorList>
            <person name="Fakankun I.U."/>
            <person name="Fristensky B."/>
            <person name="Levin D.B."/>
        </authorList>
    </citation>
    <scope>NUCLEOTIDE SEQUENCE [LARGE SCALE GENOMIC DNA]</scope>
    <source>
        <strain evidence="4 5">UCD-FST 08-225</strain>
    </source>
</reference>
<evidence type="ECO:0000256" key="3">
    <source>
        <dbReference type="SAM" id="MobiDB-lite"/>
    </source>
</evidence>
<dbReference type="STRING" id="5288.A0A5C5G4R5"/>
<dbReference type="Proteomes" id="UP000311382">
    <property type="component" value="Unassembled WGS sequence"/>
</dbReference>
<accession>A0A5C5G4R5</accession>
<dbReference type="InterPro" id="IPR012875">
    <property type="entry name" value="SDHF4"/>
</dbReference>
<evidence type="ECO:0000313" key="4">
    <source>
        <dbReference type="EMBL" id="TNY23975.1"/>
    </source>
</evidence>